<dbReference type="NCBIfam" id="TIGR00303">
    <property type="entry name" value="nicotinate mononucleotide-dependent phosphoribosyltransferase CobT"/>
    <property type="match status" value="1"/>
</dbReference>
<dbReference type="SUPFAM" id="SSF52733">
    <property type="entry name" value="Nicotinate mononucleotide:5,6-dimethylbenzimidazole phosphoribosyltransferase (CobT)"/>
    <property type="match status" value="1"/>
</dbReference>
<reference evidence="3" key="1">
    <citation type="journal article" date="2016" name="Stand. Genomic Sci.">
        <title>Complete genome sequence of Methanospirillum hungatei type strain JF1.</title>
        <authorList>
            <person name="Gunsalus R.P."/>
            <person name="Cook L.E."/>
            <person name="Crable B."/>
            <person name="Rohlin L."/>
            <person name="McDonald E."/>
            <person name="Mouttaki H."/>
            <person name="Sieber J.R."/>
            <person name="Poweleit N."/>
            <person name="Zhou H."/>
            <person name="Lapidus A.L."/>
            <person name="Daligault H.E."/>
            <person name="Land M."/>
            <person name="Gilna P."/>
            <person name="Ivanova N."/>
            <person name="Kyrpides N."/>
            <person name="Culley D.E."/>
            <person name="McInerney M.J."/>
        </authorList>
    </citation>
    <scope>NUCLEOTIDE SEQUENCE [LARGE SCALE GENOMIC DNA]</scope>
    <source>
        <strain evidence="3">ATCC 27890 / DSM 864 / NBRC 100397 / JF-1</strain>
    </source>
</reference>
<dbReference type="InterPro" id="IPR002805">
    <property type="entry name" value="Nict_dMeBzImd_PRibTrfase_arc"/>
</dbReference>
<dbReference type="eggNOG" id="arCOG04272">
    <property type="taxonomic scope" value="Archaea"/>
</dbReference>
<dbReference type="CDD" id="cd02439">
    <property type="entry name" value="DMB-PRT_CobT"/>
    <property type="match status" value="1"/>
</dbReference>
<dbReference type="InterPro" id="IPR036087">
    <property type="entry name" value="Nict_dMeBzImd_PRibTrfase_sf"/>
</dbReference>
<dbReference type="Gene3D" id="3.40.50.10210">
    <property type="match status" value="1"/>
</dbReference>
<name>Q2FRI2_METHJ</name>
<dbReference type="KEGG" id="mhu:Mhun_1589"/>
<dbReference type="NCBIfam" id="NF003372">
    <property type="entry name" value="PRK04447.1-5"/>
    <property type="match status" value="1"/>
</dbReference>
<gene>
    <name evidence="2" type="ordered locus">Mhun_1589</name>
</gene>
<comment type="similarity">
    <text evidence="1">Belongs to the UPF0284 family.</text>
</comment>
<dbReference type="AlphaFoldDB" id="Q2FRI2"/>
<dbReference type="InterPro" id="IPR003200">
    <property type="entry name" value="Nict_dMeBzImd_PRibTrfase"/>
</dbReference>
<sequence length="337" mass="34996">MLMVFLSRPYSITPKRPLFIGILANTMLSTVPGLSGAGPNPMGSLLVPVLDAELIWQGIITSTDATPNTPTGCPTPASITRAVLDRIGVSPLFINAGLVHRPTVPVLDLLGQAGGDPRDGPAVPDAERLYKEGVRIGKLLSAHDLLVVGECVPGGTTTALCVLRSLGYDAKVSSASVTSPDSMKEEIYAAVTRRIGRSIPDPMDIIRETGDPMMAVAAGLADGFPGTLILAGGTQMLAVAAIIKALGNPLPEVVTTVYVRDDHAASCDKTAQDIGVPITYVDPGFGEIGHSGLVRYCIGEVKEGMGCGGAMMLAALLGYSPEEITRSIISFVSGYSP</sequence>
<organism evidence="2 3">
    <name type="scientific">Methanospirillum hungatei JF-1 (strain ATCC 27890 / DSM 864 / NBRC 100397 / JF-1)</name>
    <dbReference type="NCBI Taxonomy" id="323259"/>
    <lineage>
        <taxon>Archaea</taxon>
        <taxon>Methanobacteriati</taxon>
        <taxon>Methanobacteriota</taxon>
        <taxon>Stenosarchaea group</taxon>
        <taxon>Methanomicrobia</taxon>
        <taxon>Methanomicrobiales</taxon>
        <taxon>Methanospirillaceae</taxon>
        <taxon>Methanospirillum</taxon>
    </lineage>
</organism>
<protein>
    <recommendedName>
        <fullName evidence="1">UPF0284 protein Mhun_1589</fullName>
    </recommendedName>
</protein>
<dbReference type="PANTHER" id="PTHR38811">
    <property type="match status" value="1"/>
</dbReference>
<dbReference type="HAMAP" id="MF_01086">
    <property type="entry name" value="UPF0284"/>
    <property type="match status" value="1"/>
</dbReference>
<evidence type="ECO:0000313" key="3">
    <source>
        <dbReference type="Proteomes" id="UP000001941"/>
    </source>
</evidence>
<evidence type="ECO:0000256" key="1">
    <source>
        <dbReference type="HAMAP-Rule" id="MF_01086"/>
    </source>
</evidence>
<evidence type="ECO:0000313" key="2">
    <source>
        <dbReference type="EMBL" id="ABD41320.1"/>
    </source>
</evidence>
<dbReference type="EnsemblBacteria" id="ABD41320">
    <property type="protein sequence ID" value="ABD41320"/>
    <property type="gene ID" value="Mhun_1589"/>
</dbReference>
<dbReference type="EMBL" id="CP000254">
    <property type="protein sequence ID" value="ABD41320.1"/>
    <property type="molecule type" value="Genomic_DNA"/>
</dbReference>
<dbReference type="PANTHER" id="PTHR38811:SF1">
    <property type="entry name" value="UPF0284 PROTEIN SLL1500"/>
    <property type="match status" value="1"/>
</dbReference>
<accession>Q2FRI2</accession>
<dbReference type="InParanoid" id="Q2FRI2"/>
<proteinExistence type="inferred from homology"/>
<dbReference type="Proteomes" id="UP000001941">
    <property type="component" value="Chromosome"/>
</dbReference>
<dbReference type="GO" id="GO:0008939">
    <property type="term" value="F:nicotinate-nucleotide-dimethylbenzimidazole phosphoribosyltransferase activity"/>
    <property type="evidence" value="ECO:0007669"/>
    <property type="project" value="InterPro"/>
</dbReference>
<keyword evidence="3" id="KW-1185">Reference proteome</keyword>
<dbReference type="STRING" id="323259.Mhun_1589"/>
<dbReference type="HOGENOM" id="CLU_053134_0_0_2"/>